<name>A0A7H2BF23_9MICC</name>
<feature type="transmembrane region" description="Helical" evidence="16">
    <location>
        <begin position="153"/>
        <end position="174"/>
    </location>
</feature>
<feature type="region of interest" description="Disordered" evidence="15">
    <location>
        <begin position="487"/>
        <end position="512"/>
    </location>
</feature>
<evidence type="ECO:0000313" key="20">
    <source>
        <dbReference type="EMBL" id="QNV38269.1"/>
    </source>
</evidence>
<feature type="transmembrane region" description="Helical" evidence="16">
    <location>
        <begin position="296"/>
        <end position="318"/>
    </location>
</feature>
<proteinExistence type="predicted"/>
<evidence type="ECO:0000256" key="7">
    <source>
        <dbReference type="ARBA" id="ARBA00022692"/>
    </source>
</evidence>
<organism evidence="20 21">
    <name type="scientific">Rothia terrae</name>
    <dbReference type="NCBI Taxonomy" id="396015"/>
    <lineage>
        <taxon>Bacteria</taxon>
        <taxon>Bacillati</taxon>
        <taxon>Actinomycetota</taxon>
        <taxon>Actinomycetes</taxon>
        <taxon>Micrococcales</taxon>
        <taxon>Micrococcaceae</taxon>
        <taxon>Rothia</taxon>
    </lineage>
</organism>
<evidence type="ECO:0000256" key="16">
    <source>
        <dbReference type="SAM" id="Phobius"/>
    </source>
</evidence>
<keyword evidence="2" id="KW-0813">Transport</keyword>
<feature type="transmembrane region" description="Helical" evidence="16">
    <location>
        <begin position="229"/>
        <end position="246"/>
    </location>
</feature>
<dbReference type="Gene3D" id="3.30.1360.60">
    <property type="entry name" value="Glucose permease domain IIB"/>
    <property type="match status" value="1"/>
</dbReference>
<dbReference type="InterPro" id="IPR001996">
    <property type="entry name" value="PTS_IIB_1"/>
</dbReference>
<dbReference type="CDD" id="cd00212">
    <property type="entry name" value="PTS_IIB_glc"/>
    <property type="match status" value="1"/>
</dbReference>
<dbReference type="InterPro" id="IPR001127">
    <property type="entry name" value="PTS_EIIA_1_perm"/>
</dbReference>
<evidence type="ECO:0000256" key="9">
    <source>
        <dbReference type="ARBA" id="ARBA00022989"/>
    </source>
</evidence>
<feature type="transmembrane region" description="Helical" evidence="16">
    <location>
        <begin position="373"/>
        <end position="392"/>
    </location>
</feature>
<dbReference type="EC" id="2.7.1.211" evidence="11"/>
<evidence type="ECO:0000259" key="19">
    <source>
        <dbReference type="PROSITE" id="PS51103"/>
    </source>
</evidence>
<dbReference type="Pfam" id="PF02378">
    <property type="entry name" value="PTS_EIIC"/>
    <property type="match status" value="1"/>
</dbReference>
<dbReference type="Proteomes" id="UP000516404">
    <property type="component" value="Chromosome"/>
</dbReference>
<dbReference type="RefSeq" id="WP_190724988.1">
    <property type="nucleotide sequence ID" value="NZ_CP061539.1"/>
</dbReference>
<evidence type="ECO:0000256" key="4">
    <source>
        <dbReference type="ARBA" id="ARBA00022597"/>
    </source>
</evidence>
<dbReference type="GO" id="GO:0009401">
    <property type="term" value="P:phosphoenolpyruvate-dependent sugar phosphotransferase system"/>
    <property type="evidence" value="ECO:0007669"/>
    <property type="project" value="UniProtKB-KW"/>
</dbReference>
<dbReference type="Gene3D" id="2.70.70.10">
    <property type="entry name" value="Glucose Permease (Domain IIA)"/>
    <property type="match status" value="1"/>
</dbReference>
<dbReference type="PROSITE" id="PS00371">
    <property type="entry name" value="PTS_EIIA_TYPE_1_HIS"/>
    <property type="match status" value="1"/>
</dbReference>
<dbReference type="PROSITE" id="PS51093">
    <property type="entry name" value="PTS_EIIA_TYPE_1"/>
    <property type="match status" value="1"/>
</dbReference>
<feature type="domain" description="PTS EIIB type-1" evidence="18">
    <location>
        <begin position="4"/>
        <end position="87"/>
    </location>
</feature>
<keyword evidence="5" id="KW-0808">Transferase</keyword>
<dbReference type="Pfam" id="PF00358">
    <property type="entry name" value="PTS_EIIA_1"/>
    <property type="match status" value="1"/>
</dbReference>
<dbReference type="PANTHER" id="PTHR30175:SF4">
    <property type="entry name" value="PTS SYSTEM TREHALOSE-SPECIFIC EIIBC COMPONENT"/>
    <property type="match status" value="1"/>
</dbReference>
<dbReference type="NCBIfam" id="TIGR00826">
    <property type="entry name" value="EIIB_glc"/>
    <property type="match status" value="1"/>
</dbReference>
<dbReference type="PROSITE" id="PS51098">
    <property type="entry name" value="PTS_EIIB_TYPE_1"/>
    <property type="match status" value="1"/>
</dbReference>
<dbReference type="GO" id="GO:0015771">
    <property type="term" value="P:trehalose transport"/>
    <property type="evidence" value="ECO:0007669"/>
    <property type="project" value="TreeGrafter"/>
</dbReference>
<feature type="transmembrane region" description="Helical" evidence="16">
    <location>
        <begin position="258"/>
        <end position="284"/>
    </location>
</feature>
<evidence type="ECO:0000259" key="17">
    <source>
        <dbReference type="PROSITE" id="PS51093"/>
    </source>
</evidence>
<keyword evidence="10 16" id="KW-0472">Membrane</keyword>
<feature type="transmembrane region" description="Helical" evidence="16">
    <location>
        <begin position="339"/>
        <end position="361"/>
    </location>
</feature>
<dbReference type="PROSITE" id="PS51103">
    <property type="entry name" value="PTS_EIIC_TYPE_1"/>
    <property type="match status" value="1"/>
</dbReference>
<dbReference type="GO" id="GO:0005886">
    <property type="term" value="C:plasma membrane"/>
    <property type="evidence" value="ECO:0007669"/>
    <property type="project" value="UniProtKB-SubCell"/>
</dbReference>
<evidence type="ECO:0000256" key="1">
    <source>
        <dbReference type="ARBA" id="ARBA00004651"/>
    </source>
</evidence>
<evidence type="ECO:0000256" key="10">
    <source>
        <dbReference type="ARBA" id="ARBA00023136"/>
    </source>
</evidence>
<evidence type="ECO:0000313" key="21">
    <source>
        <dbReference type="Proteomes" id="UP000516404"/>
    </source>
</evidence>
<evidence type="ECO:0000256" key="13">
    <source>
        <dbReference type="ARBA" id="ARBA00048931"/>
    </source>
</evidence>
<sequence>MDHKSVAERVLTNVGGLDNIQAGAHCATRLRLVLKDEGLINQAGLDDDDDLKGTFNNSGQFQIIVGPGDVDEVYKVMAARGMKQVSKDELKSVAASKGNILTRFIKVISDIFLPLIPVLVGGGLLMAINNVLVAKDLFGPQSLVEMYPAWTGFSEIVNLISAAPFAFLPVLVGYSATKVFGGNPYLGMTMAAAMVSPALVNGYGVAAALQDGTMTYWDVFGLQVQQAGYQGTVLPIILVAFILSHLEKFFHKVLKGVVDFIFTPTLTLLITGFLTFLLVGPPMFKLGTMLGDGINWLYNTAGPLGGLIFGLFYSPIVITGLHQSFPAIELQLFTQGGSFIFAIASMANVAQGAAALAVFLTTKDKKLKGVAGASAPSAFLGITEPAIFGVNLRLRWPFFVAMGAAAVGGLLVALFGIKASAPGAAGYLGFLSIIPNTGWGWGGFFIALVTTTLLSFIASFIMGKRKFAGQASEKDAEVAALNAAPAHTPAGGSVAAHTEAASSERATTENGATAGAGVATAAVATGVVGVASATSGEVVELGAHLNGKALELSQVSDPTFASGALGPGAAIEPTEGKLYAPADGKVTVAFPTGHAVGMRTETGLDLLMHIGFDTVELDGKHFDLKVAKGDTVKRGDVLVEFDPQAIAAEGYPLATPLVITNAKKAVQGSSLTAGVAHNGNVVAGSDFLSVTKK</sequence>
<evidence type="ECO:0000259" key="18">
    <source>
        <dbReference type="PROSITE" id="PS51098"/>
    </source>
</evidence>
<evidence type="ECO:0000256" key="8">
    <source>
        <dbReference type="ARBA" id="ARBA00022777"/>
    </source>
</evidence>
<dbReference type="GO" id="GO:0090589">
    <property type="term" value="F:protein-phosphocysteine-trehalose phosphotransferase system transporter activity"/>
    <property type="evidence" value="ECO:0007669"/>
    <property type="project" value="TreeGrafter"/>
</dbReference>
<evidence type="ECO:0000256" key="6">
    <source>
        <dbReference type="ARBA" id="ARBA00022683"/>
    </source>
</evidence>
<evidence type="ECO:0000256" key="2">
    <source>
        <dbReference type="ARBA" id="ARBA00022448"/>
    </source>
</evidence>
<dbReference type="InterPro" id="IPR010973">
    <property type="entry name" value="PTS_IIBC_sucr"/>
</dbReference>
<evidence type="ECO:0000256" key="14">
    <source>
        <dbReference type="PROSITE-ProRule" id="PRU00421"/>
    </source>
</evidence>
<dbReference type="KEGG" id="rter:IDM49_03070"/>
<keyword evidence="8" id="KW-0418">Kinase</keyword>
<gene>
    <name evidence="20" type="ORF">IDM49_03070</name>
</gene>
<dbReference type="FunFam" id="2.70.70.10:FF:000001">
    <property type="entry name" value="PTS system glucose-specific IIA component"/>
    <property type="match status" value="1"/>
</dbReference>
<dbReference type="InterPro" id="IPR011055">
    <property type="entry name" value="Dup_hybrid_motif"/>
</dbReference>
<keyword evidence="3" id="KW-1003">Cell membrane</keyword>
<feature type="domain" description="PTS EIIA type-1" evidence="17">
    <location>
        <begin position="557"/>
        <end position="661"/>
    </location>
</feature>
<feature type="transmembrane region" description="Helical" evidence="16">
    <location>
        <begin position="399"/>
        <end position="419"/>
    </location>
</feature>
<comment type="subcellular location">
    <subcellularLocation>
        <location evidence="1">Cell membrane</location>
        <topology evidence="1">Multi-pass membrane protein</topology>
    </subcellularLocation>
</comment>
<dbReference type="PROSITE" id="PS01035">
    <property type="entry name" value="PTS_EIIB_TYPE_1_CYS"/>
    <property type="match status" value="1"/>
</dbReference>
<evidence type="ECO:0000256" key="12">
    <source>
        <dbReference type="ARBA" id="ARBA00045139"/>
    </source>
</evidence>
<dbReference type="Pfam" id="PF00367">
    <property type="entry name" value="PTS_EIIB"/>
    <property type="match status" value="1"/>
</dbReference>
<dbReference type="InterPro" id="IPR018113">
    <property type="entry name" value="PTrfase_EIIB_Cys"/>
</dbReference>
<feature type="transmembrane region" description="Helical" evidence="16">
    <location>
        <begin position="111"/>
        <end position="133"/>
    </location>
</feature>
<evidence type="ECO:0000256" key="11">
    <source>
        <dbReference type="ARBA" id="ARBA00044053"/>
    </source>
</evidence>
<dbReference type="EMBL" id="CP061539">
    <property type="protein sequence ID" value="QNV38269.1"/>
    <property type="molecule type" value="Genomic_DNA"/>
</dbReference>
<evidence type="ECO:0000256" key="3">
    <source>
        <dbReference type="ARBA" id="ARBA00022475"/>
    </source>
</evidence>
<feature type="transmembrane region" description="Helical" evidence="16">
    <location>
        <begin position="186"/>
        <end position="209"/>
    </location>
</feature>
<keyword evidence="9 16" id="KW-1133">Transmembrane helix</keyword>
<feature type="domain" description="PTS EIIC type-1" evidence="19">
    <location>
        <begin position="119"/>
        <end position="474"/>
    </location>
</feature>
<feature type="active site" description="Phosphocysteine intermediate; for EIIB activity" evidence="14">
    <location>
        <position position="26"/>
    </location>
</feature>
<comment type="function">
    <text evidence="12">The phosphoenolpyruvate-dependent sugar phosphotransferase system (sugar PTS), a major carbohydrate active transport system, catalyzes the phosphorylation of incoming sugar substrates concomitantly with their translocation across the cell membrane. This system is involved in sucrose transport.</text>
</comment>
<dbReference type="NCBIfam" id="TIGR01996">
    <property type="entry name" value="PTS-II-BC-sucr"/>
    <property type="match status" value="1"/>
</dbReference>
<dbReference type="InterPro" id="IPR036878">
    <property type="entry name" value="Glu_permease_IIB"/>
</dbReference>
<feature type="transmembrane region" description="Helical" evidence="16">
    <location>
        <begin position="439"/>
        <end position="462"/>
    </location>
</feature>
<dbReference type="GO" id="GO:0008982">
    <property type="term" value="F:protein-N(PI)-phosphohistidine-sugar phosphotransferase activity"/>
    <property type="evidence" value="ECO:0007669"/>
    <property type="project" value="InterPro"/>
</dbReference>
<dbReference type="InterPro" id="IPR003352">
    <property type="entry name" value="PTS_EIIC"/>
</dbReference>
<dbReference type="GO" id="GO:0016301">
    <property type="term" value="F:kinase activity"/>
    <property type="evidence" value="ECO:0007669"/>
    <property type="project" value="UniProtKB-KW"/>
</dbReference>
<keyword evidence="4" id="KW-0762">Sugar transport</keyword>
<keyword evidence="21" id="KW-1185">Reference proteome</keyword>
<evidence type="ECO:0000256" key="15">
    <source>
        <dbReference type="SAM" id="MobiDB-lite"/>
    </source>
</evidence>
<dbReference type="GeneID" id="96623207"/>
<accession>A0A7H2BF23</accession>
<protein>
    <recommendedName>
        <fullName evidence="11">protein-N(pi)-phosphohistidine--sucrose phosphotransferase</fullName>
        <ecNumber evidence="11">2.7.1.211</ecNumber>
    </recommendedName>
</protein>
<dbReference type="InterPro" id="IPR013013">
    <property type="entry name" value="PTS_EIIC_1"/>
</dbReference>
<dbReference type="InterPro" id="IPR050558">
    <property type="entry name" value="PTS_Sugar-Specific_Components"/>
</dbReference>
<dbReference type="AlphaFoldDB" id="A0A7H2BF23"/>
<reference evidence="20 21" key="1">
    <citation type="submission" date="2020-09" db="EMBL/GenBank/DDBJ databases">
        <title>Investigation of environmental microbes.</title>
        <authorList>
            <person name="Ou Y."/>
            <person name="Kang Q."/>
        </authorList>
    </citation>
    <scope>NUCLEOTIDE SEQUENCE [LARGE SCALE GENOMIC DNA]</scope>
    <source>
        <strain evidence="20 21">KJZ-14</strain>
    </source>
</reference>
<dbReference type="PANTHER" id="PTHR30175">
    <property type="entry name" value="PHOSPHOTRANSFERASE SYSTEM TRANSPORT PROTEIN"/>
    <property type="match status" value="1"/>
</dbReference>
<evidence type="ECO:0000256" key="5">
    <source>
        <dbReference type="ARBA" id="ARBA00022679"/>
    </source>
</evidence>
<dbReference type="SUPFAM" id="SSF51261">
    <property type="entry name" value="Duplicated hybrid motif"/>
    <property type="match status" value="1"/>
</dbReference>
<comment type="catalytic activity">
    <reaction evidence="13">
        <text>N(pros)-phospho-L-histidyl-[protein](out) + sucrose = sucrose 6(G)-phosphate(in) + L-histidyl-[protein]</text>
        <dbReference type="Rhea" id="RHEA:49236"/>
        <dbReference type="Rhea" id="RHEA-COMP:9745"/>
        <dbReference type="Rhea" id="RHEA-COMP:9746"/>
        <dbReference type="ChEBI" id="CHEBI:17992"/>
        <dbReference type="ChEBI" id="CHEBI:29979"/>
        <dbReference type="ChEBI" id="CHEBI:64837"/>
        <dbReference type="ChEBI" id="CHEBI:91002"/>
        <dbReference type="EC" id="2.7.1.211"/>
    </reaction>
</comment>
<keyword evidence="7 16" id="KW-0812">Transmembrane</keyword>
<keyword evidence="6" id="KW-0598">Phosphotransferase system</keyword>
<dbReference type="NCBIfam" id="TIGR00830">
    <property type="entry name" value="PTBA"/>
    <property type="match status" value="1"/>
</dbReference>
<dbReference type="SUPFAM" id="SSF55604">
    <property type="entry name" value="Glucose permease domain IIB"/>
    <property type="match status" value="1"/>
</dbReference>